<protein>
    <submittedName>
        <fullName evidence="1">TAXI family TRAP transporter solute-binding subunit</fullName>
    </submittedName>
</protein>
<accession>A0AAU0UU33</accession>
<reference evidence="1 2" key="1">
    <citation type="submission" date="2023-04" db="EMBL/GenBank/DDBJ databases">
        <authorList>
            <person name="Hsu D."/>
        </authorList>
    </citation>
    <scope>NUCLEOTIDE SEQUENCE [LARGE SCALE GENOMIC DNA]</scope>
    <source>
        <strain evidence="1 2">MK1</strain>
    </source>
</reference>
<dbReference type="Pfam" id="PF16868">
    <property type="entry name" value="NMT1_3"/>
    <property type="match status" value="1"/>
</dbReference>
<dbReference type="RefSeq" id="WP_366922180.1">
    <property type="nucleotide sequence ID" value="NZ_CP121694.1"/>
</dbReference>
<dbReference type="AlphaFoldDB" id="A0AAU0UU33"/>
<dbReference type="EMBL" id="CP121694">
    <property type="protein sequence ID" value="WRO22783.1"/>
    <property type="molecule type" value="Genomic_DNA"/>
</dbReference>
<dbReference type="NCBIfam" id="TIGR02122">
    <property type="entry name" value="TRAP_TAXI"/>
    <property type="match status" value="1"/>
</dbReference>
<dbReference type="CDD" id="cd13569">
    <property type="entry name" value="PBP2_TAXI_TRAP_like_1"/>
    <property type="match status" value="1"/>
</dbReference>
<evidence type="ECO:0000313" key="1">
    <source>
        <dbReference type="EMBL" id="WRO22783.1"/>
    </source>
</evidence>
<organism evidence="1 2">
    <name type="scientific">Metallumcola ferriviriculae</name>
    <dbReference type="NCBI Taxonomy" id="3039180"/>
    <lineage>
        <taxon>Bacteria</taxon>
        <taxon>Bacillati</taxon>
        <taxon>Bacillota</taxon>
        <taxon>Clostridia</taxon>
        <taxon>Neomoorellales</taxon>
        <taxon>Desulfitibacteraceae</taxon>
        <taxon>Metallumcola</taxon>
    </lineage>
</organism>
<proteinExistence type="predicted"/>
<dbReference type="PANTHER" id="PTHR42941">
    <property type="entry name" value="SLL1037 PROTEIN"/>
    <property type="match status" value="1"/>
</dbReference>
<keyword evidence="2" id="KW-1185">Reference proteome</keyword>
<gene>
    <name evidence="1" type="ORF">MFMK1_002622</name>
</gene>
<dbReference type="KEGG" id="dbc:MFMK1_002622"/>
<sequence length="326" mass="34717">MVISALTFIVAGCSGGTPSEDESGSVERISIATGGTGGTYYPYGGSMADVINKNVQGIEAAAEVTGASVENARLLENGQTQLALMMNDVLFKATNGEEPFKGKLGLRTLFEMYPNVQHVVTLKDSGIQTIEGLKGNKVSVGAPGSGTESMAKGVLGSLGITYDAFEVLRLSFAENTQGLRDGVIDVGIWSVGAPTSSVMDLATTHDIRIINFSDSEVNKVVSALPYYNKMVLPAGTYQGQDEDVTTIAVWNTVAVNKDMPEETAYNIVKAIFEHVDTLIQVYPGAKLTTPENLVNNAVAPLHPGVIKYLEEINVEVPDRLIPPEMK</sequence>
<name>A0AAU0UU33_9FIRM</name>
<evidence type="ECO:0000313" key="2">
    <source>
        <dbReference type="Proteomes" id="UP001329915"/>
    </source>
</evidence>
<dbReference type="PANTHER" id="PTHR42941:SF1">
    <property type="entry name" value="SLL1037 PROTEIN"/>
    <property type="match status" value="1"/>
</dbReference>
<dbReference type="InterPro" id="IPR011852">
    <property type="entry name" value="TRAP_TAXI"/>
</dbReference>
<dbReference type="Gene3D" id="3.40.190.10">
    <property type="entry name" value="Periplasmic binding protein-like II"/>
    <property type="match status" value="2"/>
</dbReference>
<dbReference type="SUPFAM" id="SSF53850">
    <property type="entry name" value="Periplasmic binding protein-like II"/>
    <property type="match status" value="1"/>
</dbReference>
<dbReference type="Proteomes" id="UP001329915">
    <property type="component" value="Chromosome"/>
</dbReference>